<feature type="transmembrane region" description="Helical" evidence="2">
    <location>
        <begin position="17"/>
        <end position="35"/>
    </location>
</feature>
<dbReference type="EMBL" id="CP049075">
    <property type="protein sequence ID" value="QLI05736.1"/>
    <property type="molecule type" value="Genomic_DNA"/>
</dbReference>
<proteinExistence type="predicted"/>
<name>A0A7H9CI04_9BACT</name>
<dbReference type="AlphaFoldDB" id="A0A7H9CI04"/>
<feature type="coiled-coil region" evidence="1">
    <location>
        <begin position="52"/>
        <end position="90"/>
    </location>
</feature>
<keyword evidence="2" id="KW-0472">Membrane</keyword>
<evidence type="ECO:0000313" key="3">
    <source>
        <dbReference type="EMBL" id="QLI05736.1"/>
    </source>
</evidence>
<keyword evidence="2" id="KW-0812">Transmembrane</keyword>
<dbReference type="RefSeq" id="WP_179974913.1">
    <property type="nucleotide sequence ID" value="NZ_CP049075.1"/>
</dbReference>
<accession>A0A7H9CI04</accession>
<reference evidence="3 4" key="1">
    <citation type="submission" date="2020-02" db="EMBL/GenBank/DDBJ databases">
        <title>Complete genome sequence of the novel Campylobacter species Candidatus Campylobacter infans.</title>
        <authorList>
            <person name="Duim B."/>
            <person name="Zomer A."/>
            <person name="van der Graaf L."/>
            <person name="Wagenaar J."/>
        </authorList>
    </citation>
    <scope>NUCLEOTIDE SEQUENCE [LARGE SCALE GENOMIC DNA]</scope>
    <source>
        <strain evidence="3 4">19S00001</strain>
    </source>
</reference>
<sequence length="111" mass="12647">METANGLIDIANKAENLSIVGILVLIIACGIYYNLTVNKSHNTMLTSILTAINALIRDNEEARKLREKELELARERRERFSEKYQSVLSEITKNTQDIKEKITNLRINNNG</sequence>
<protein>
    <submittedName>
        <fullName evidence="3">Uncharacterized protein</fullName>
    </submittedName>
</protein>
<evidence type="ECO:0000256" key="2">
    <source>
        <dbReference type="SAM" id="Phobius"/>
    </source>
</evidence>
<organism evidence="3 4">
    <name type="scientific">Candidatus Campylobacter infans</name>
    <dbReference type="NCBI Taxonomy" id="2561898"/>
    <lineage>
        <taxon>Bacteria</taxon>
        <taxon>Pseudomonadati</taxon>
        <taxon>Campylobacterota</taxon>
        <taxon>Epsilonproteobacteria</taxon>
        <taxon>Campylobacterales</taxon>
        <taxon>Campylobacteraceae</taxon>
        <taxon>Campylobacter</taxon>
    </lineage>
</organism>
<dbReference type="Proteomes" id="UP000509414">
    <property type="component" value="Chromosome"/>
</dbReference>
<evidence type="ECO:0000256" key="1">
    <source>
        <dbReference type="SAM" id="Coils"/>
    </source>
</evidence>
<evidence type="ECO:0000313" key="4">
    <source>
        <dbReference type="Proteomes" id="UP000509414"/>
    </source>
</evidence>
<keyword evidence="1" id="KW-0175">Coiled coil</keyword>
<keyword evidence="4" id="KW-1185">Reference proteome</keyword>
<gene>
    <name evidence="3" type="ORF">CINF_1250</name>
</gene>
<dbReference type="KEGG" id="cinf:CINF_1250"/>
<keyword evidence="2" id="KW-1133">Transmembrane helix</keyword>